<gene>
    <name evidence="2" type="ORF">GCM10023323_23450</name>
</gene>
<dbReference type="Proteomes" id="UP001499878">
    <property type="component" value="Unassembled WGS sequence"/>
</dbReference>
<keyword evidence="3" id="KW-1185">Reference proteome</keyword>
<comment type="caution">
    <text evidence="2">The sequence shown here is derived from an EMBL/GenBank/DDBJ whole genome shotgun (WGS) entry which is preliminary data.</text>
</comment>
<sequence length="114" mass="11947">MLHGVVESQSVLGDELQDHRGGEGLGDATGAELQLRPHRRAGFPVGVTGRPEVAVRTVVSDQKGTWVGVRGGSHLVGQLLQGRVTTAGGPWPVMGLTGRGHTGWQQESESKCCA</sequence>
<name>A0ABP9SZU3_9ACTN</name>
<dbReference type="EMBL" id="BAABJR010000005">
    <property type="protein sequence ID" value="GAA5207539.1"/>
    <property type="molecule type" value="Genomic_DNA"/>
</dbReference>
<organism evidence="2 3">
    <name type="scientific">Streptomyces thinghirensis</name>
    <dbReference type="NCBI Taxonomy" id="551547"/>
    <lineage>
        <taxon>Bacteria</taxon>
        <taxon>Bacillati</taxon>
        <taxon>Actinomycetota</taxon>
        <taxon>Actinomycetes</taxon>
        <taxon>Kitasatosporales</taxon>
        <taxon>Streptomycetaceae</taxon>
        <taxon>Streptomyces</taxon>
    </lineage>
</organism>
<proteinExistence type="predicted"/>
<reference evidence="3" key="1">
    <citation type="journal article" date="2019" name="Int. J. Syst. Evol. Microbiol.">
        <title>The Global Catalogue of Microorganisms (GCM) 10K type strain sequencing project: providing services to taxonomists for standard genome sequencing and annotation.</title>
        <authorList>
            <consortium name="The Broad Institute Genomics Platform"/>
            <consortium name="The Broad Institute Genome Sequencing Center for Infectious Disease"/>
            <person name="Wu L."/>
            <person name="Ma J."/>
        </authorList>
    </citation>
    <scope>NUCLEOTIDE SEQUENCE [LARGE SCALE GENOMIC DNA]</scope>
    <source>
        <strain evidence="3">JCM 18306</strain>
    </source>
</reference>
<accession>A0ABP9SZU3</accession>
<feature type="region of interest" description="Disordered" evidence="1">
    <location>
        <begin position="1"/>
        <end position="37"/>
    </location>
</feature>
<feature type="region of interest" description="Disordered" evidence="1">
    <location>
        <begin position="94"/>
        <end position="114"/>
    </location>
</feature>
<evidence type="ECO:0000313" key="3">
    <source>
        <dbReference type="Proteomes" id="UP001499878"/>
    </source>
</evidence>
<evidence type="ECO:0000256" key="1">
    <source>
        <dbReference type="SAM" id="MobiDB-lite"/>
    </source>
</evidence>
<protein>
    <submittedName>
        <fullName evidence="2">Uncharacterized protein</fullName>
    </submittedName>
</protein>
<evidence type="ECO:0000313" key="2">
    <source>
        <dbReference type="EMBL" id="GAA5207539.1"/>
    </source>
</evidence>